<dbReference type="RefSeq" id="WP_144263018.1">
    <property type="nucleotide sequence ID" value="NZ_QMDX01000012.1"/>
</dbReference>
<dbReference type="Pfam" id="PF03061">
    <property type="entry name" value="4HBT"/>
    <property type="match status" value="1"/>
</dbReference>
<dbReference type="GO" id="GO:0005829">
    <property type="term" value="C:cytosol"/>
    <property type="evidence" value="ECO:0007669"/>
    <property type="project" value="TreeGrafter"/>
</dbReference>
<proteinExistence type="predicted"/>
<dbReference type="Proteomes" id="UP000319894">
    <property type="component" value="Unassembled WGS sequence"/>
</dbReference>
<dbReference type="InterPro" id="IPR029069">
    <property type="entry name" value="HotDog_dom_sf"/>
</dbReference>
<protein>
    <submittedName>
        <fullName evidence="3">Acyl-CoA thioesterase</fullName>
    </submittedName>
</protein>
<evidence type="ECO:0000313" key="3">
    <source>
        <dbReference type="EMBL" id="TSD09509.1"/>
    </source>
</evidence>
<dbReference type="PROSITE" id="PS51770">
    <property type="entry name" value="HOTDOG_ACOT"/>
    <property type="match status" value="1"/>
</dbReference>
<organism evidence="3 4">
    <name type="scientific">Haloglomus irregulare</name>
    <dbReference type="NCBI Taxonomy" id="2234134"/>
    <lineage>
        <taxon>Archaea</taxon>
        <taxon>Methanobacteriati</taxon>
        <taxon>Methanobacteriota</taxon>
        <taxon>Stenosarchaea group</taxon>
        <taxon>Halobacteria</taxon>
        <taxon>Halobacteriales</taxon>
        <taxon>Natronomonadaceae</taxon>
        <taxon>Haloglomus</taxon>
    </lineage>
</organism>
<dbReference type="GO" id="GO:0006637">
    <property type="term" value="P:acyl-CoA metabolic process"/>
    <property type="evidence" value="ECO:0007669"/>
    <property type="project" value="TreeGrafter"/>
</dbReference>
<evidence type="ECO:0000313" key="4">
    <source>
        <dbReference type="Proteomes" id="UP000319894"/>
    </source>
</evidence>
<dbReference type="PANTHER" id="PTHR11049:SF24">
    <property type="entry name" value="CYTOSOLIC ACYL COENZYME A THIOESTER HYDROLASE"/>
    <property type="match status" value="1"/>
</dbReference>
<evidence type="ECO:0000256" key="1">
    <source>
        <dbReference type="ARBA" id="ARBA00022801"/>
    </source>
</evidence>
<dbReference type="InParanoid" id="A0A554MWK2"/>
<dbReference type="EMBL" id="QMDX01000012">
    <property type="protein sequence ID" value="TSD09509.1"/>
    <property type="molecule type" value="Genomic_DNA"/>
</dbReference>
<name>A0A554MWK2_9EURY</name>
<dbReference type="PANTHER" id="PTHR11049">
    <property type="entry name" value="ACYL COENZYME A THIOESTER HYDROLASE"/>
    <property type="match status" value="1"/>
</dbReference>
<accession>A0A554MWK2</accession>
<dbReference type="Gene3D" id="3.10.129.10">
    <property type="entry name" value="Hotdog Thioesterase"/>
    <property type="match status" value="1"/>
</dbReference>
<keyword evidence="4" id="KW-1185">Reference proteome</keyword>
<dbReference type="CDD" id="cd03442">
    <property type="entry name" value="BFIT_BACH"/>
    <property type="match status" value="1"/>
</dbReference>
<dbReference type="InterPro" id="IPR033120">
    <property type="entry name" value="HOTDOG_ACOT"/>
</dbReference>
<dbReference type="SUPFAM" id="SSF54637">
    <property type="entry name" value="Thioesterase/thiol ester dehydrase-isomerase"/>
    <property type="match status" value="1"/>
</dbReference>
<comment type="caution">
    <text evidence="3">The sequence shown here is derived from an EMBL/GenBank/DDBJ whole genome shotgun (WGS) entry which is preliminary data.</text>
</comment>
<feature type="domain" description="HotDog ACOT-type" evidence="2">
    <location>
        <begin position="5"/>
        <end position="117"/>
    </location>
</feature>
<dbReference type="InterPro" id="IPR040170">
    <property type="entry name" value="Cytosol_ACT"/>
</dbReference>
<evidence type="ECO:0000259" key="2">
    <source>
        <dbReference type="PROSITE" id="PS51770"/>
    </source>
</evidence>
<gene>
    <name evidence="3" type="ORF">DP107_15305</name>
</gene>
<keyword evidence="1" id="KW-0378">Hydrolase</keyword>
<reference evidence="3 4" key="1">
    <citation type="submission" date="2018-06" db="EMBL/GenBank/DDBJ databases">
        <title>Natronomonas sp. F16-60 a new haloarchaeon isolated from a solar saltern of Isla Cristina, Huelva, Spain.</title>
        <authorList>
            <person name="Duran-Viseras A."/>
            <person name="Sanchez-Porro C."/>
            <person name="Ventosa A."/>
        </authorList>
    </citation>
    <scope>NUCLEOTIDE SEQUENCE [LARGE SCALE GENOMIC DNA]</scope>
    <source>
        <strain evidence="3 4">F16-60</strain>
    </source>
</reference>
<dbReference type="OrthoDB" id="15030at2157"/>
<dbReference type="GO" id="GO:0052816">
    <property type="term" value="F:long-chain fatty acyl-CoA hydrolase activity"/>
    <property type="evidence" value="ECO:0007669"/>
    <property type="project" value="TreeGrafter"/>
</dbReference>
<dbReference type="GO" id="GO:0009062">
    <property type="term" value="P:fatty acid catabolic process"/>
    <property type="evidence" value="ECO:0007669"/>
    <property type="project" value="TreeGrafter"/>
</dbReference>
<sequence>MPDLVDTRIQNRWMVQPNHANTLGAAHGGNVLKWMDEAGAMSAVRFSGETCVTAHMDEVNFKQPVPVGETAFIDAYVYGAGRSSVNVRAQVYREDLRSGRRELTTNCYMVFVAIDEANSPVPVPDLTVSTEQGEQLYEAALEDAPE</sequence>
<dbReference type="AlphaFoldDB" id="A0A554MWK2"/>
<dbReference type="InterPro" id="IPR006683">
    <property type="entry name" value="Thioestr_dom"/>
</dbReference>